<dbReference type="AlphaFoldDB" id="A0AAW0CQN0"/>
<name>A0AAW0CQN0_9AGAR</name>
<comment type="caution">
    <text evidence="2">The sequence shown here is derived from an EMBL/GenBank/DDBJ whole genome shotgun (WGS) entry which is preliminary data.</text>
</comment>
<feature type="region of interest" description="Disordered" evidence="1">
    <location>
        <begin position="398"/>
        <end position="470"/>
    </location>
</feature>
<proteinExistence type="predicted"/>
<feature type="compositionally biased region" description="Polar residues" evidence="1">
    <location>
        <begin position="405"/>
        <end position="431"/>
    </location>
</feature>
<keyword evidence="3" id="KW-1185">Reference proteome</keyword>
<evidence type="ECO:0000313" key="3">
    <source>
        <dbReference type="Proteomes" id="UP001362999"/>
    </source>
</evidence>
<dbReference type="EMBL" id="JAWWNJ010000015">
    <property type="protein sequence ID" value="KAK7040484.1"/>
    <property type="molecule type" value="Genomic_DNA"/>
</dbReference>
<accession>A0AAW0CQN0</accession>
<feature type="compositionally biased region" description="Basic and acidic residues" evidence="1">
    <location>
        <begin position="433"/>
        <end position="444"/>
    </location>
</feature>
<protein>
    <submittedName>
        <fullName evidence="2">Uncharacterized protein</fullName>
    </submittedName>
</protein>
<organism evidence="2 3">
    <name type="scientific">Favolaschia claudopus</name>
    <dbReference type="NCBI Taxonomy" id="2862362"/>
    <lineage>
        <taxon>Eukaryota</taxon>
        <taxon>Fungi</taxon>
        <taxon>Dikarya</taxon>
        <taxon>Basidiomycota</taxon>
        <taxon>Agaricomycotina</taxon>
        <taxon>Agaricomycetes</taxon>
        <taxon>Agaricomycetidae</taxon>
        <taxon>Agaricales</taxon>
        <taxon>Marasmiineae</taxon>
        <taxon>Mycenaceae</taxon>
        <taxon>Favolaschia</taxon>
    </lineage>
</organism>
<reference evidence="2 3" key="1">
    <citation type="journal article" date="2024" name="J Genomics">
        <title>Draft genome sequencing and assembly of Favolaschia claudopus CIRM-BRFM 2984 isolated from oak limbs.</title>
        <authorList>
            <person name="Navarro D."/>
            <person name="Drula E."/>
            <person name="Chaduli D."/>
            <person name="Cazenave R."/>
            <person name="Ahrendt S."/>
            <person name="Wang J."/>
            <person name="Lipzen A."/>
            <person name="Daum C."/>
            <person name="Barry K."/>
            <person name="Grigoriev I.V."/>
            <person name="Favel A."/>
            <person name="Rosso M.N."/>
            <person name="Martin F."/>
        </authorList>
    </citation>
    <scope>NUCLEOTIDE SEQUENCE [LARGE SCALE GENOMIC DNA]</scope>
    <source>
        <strain evidence="2 3">CIRM-BRFM 2984</strain>
    </source>
</reference>
<gene>
    <name evidence="2" type="ORF">R3P38DRAFT_2768796</name>
</gene>
<evidence type="ECO:0000313" key="2">
    <source>
        <dbReference type="EMBL" id="KAK7040484.1"/>
    </source>
</evidence>
<dbReference type="Proteomes" id="UP001362999">
    <property type="component" value="Unassembled WGS sequence"/>
</dbReference>
<evidence type="ECO:0000256" key="1">
    <source>
        <dbReference type="SAM" id="MobiDB-lite"/>
    </source>
</evidence>
<feature type="compositionally biased region" description="Gly residues" evidence="1">
    <location>
        <begin position="449"/>
        <end position="464"/>
    </location>
</feature>
<sequence length="549" mass="61897">MGSSHPLLALRIPHVIRAQDQRFDRRARLSIYVAISAWAHLGLRSSLPWYCQRSSSSLAVDSPPASSSASAASFFKLERERHGGGGDRAATNAAVHAGLDEGAVSAGAGTRMTMRVGHLGLDWDRRSYQSERSWERRTRNFGTNMGRMPESTTRSLHINREGSQRGIATTLPALKKHRIGSARYRKEAGDLSRRKPLMLWSDRIACERSACVDGGRHGGQKQECHNFALQLLKWLLYDVFEKIQFLPYFAILGDRRMLEAPNVTQNLSKVMQESEYIICPGVPWLSGWKYANGTEIEVSCNKGIFLQPLQEPNLTECECFDRLANVSTRYDVLISEVNEIGVNTEELNPECSLEIQVLWISERSEQWSDITEPGKRVPEERLEPKQENRVFIFNRMAEKRRQSKGKNNSIMPSNDQSISQPAHQIRAQSVTEPAKESRRIREPVRSSGWFGGMEGEGELQGGPGHENKQMTRFGRADSALCTVPRTIKARSAGERWARIRALAAPQGLIFKGYEKDCVTDLRAWRGDAVLWKQEVKHEAIAIILQVNCE</sequence>